<dbReference type="EMBL" id="CP015607">
    <property type="protein sequence ID" value="APT47125.1"/>
    <property type="molecule type" value="Genomic_DNA"/>
</dbReference>
<keyword evidence="1" id="KW-0812">Transmembrane</keyword>
<dbReference type="Proteomes" id="UP000325032">
    <property type="component" value="Chromosome"/>
</dbReference>
<dbReference type="GeneID" id="61766837"/>
<dbReference type="GO" id="GO:0016020">
    <property type="term" value="C:membrane"/>
    <property type="evidence" value="ECO:0007669"/>
    <property type="project" value="InterPro"/>
</dbReference>
<keyword evidence="1" id="KW-0472">Membrane</keyword>
<feature type="transmembrane region" description="Helical" evidence="1">
    <location>
        <begin position="22"/>
        <end position="43"/>
    </location>
</feature>
<reference evidence="3 5" key="2">
    <citation type="journal article" date="2018" name="Plant Biotechnol. Rep.">
        <title>Diversity and antifungal activity of endophytic bacteria associated with Panax ginseng seedlings.</title>
        <authorList>
            <person name="Park J.M."/>
            <person name="Hong C.E."/>
            <person name="Jo S.H."/>
        </authorList>
    </citation>
    <scope>NUCLEOTIDE SEQUENCE [LARGE SCALE GENOMIC DNA]</scope>
    <source>
        <strain evidence="3 5">PgKB20</strain>
    </source>
</reference>
<dbReference type="RefSeq" id="WP_024424246.1">
    <property type="nucleotide sequence ID" value="NZ_AUYP01000029.1"/>
</dbReference>
<feature type="transmembrane region" description="Helical" evidence="1">
    <location>
        <begin position="64"/>
        <end position="84"/>
    </location>
</feature>
<reference evidence="2 4" key="1">
    <citation type="submission" date="2016-05" db="EMBL/GenBank/DDBJ databases">
        <title>Complete Genome and Methylome Analysis of Psychrotrophic Bacterial Isolates from Antarctic Lake Untersee.</title>
        <authorList>
            <person name="Fomenkov A."/>
            <person name="Akimov V.N."/>
            <person name="Vasilyeva L.V."/>
            <person name="Andersen D."/>
            <person name="Vincze T."/>
            <person name="Roberts R.J."/>
        </authorList>
    </citation>
    <scope>NUCLEOTIDE SEQUENCE [LARGE SCALE GENOMIC DNA]</scope>
    <source>
        <strain evidence="2 4">U14-5</strain>
    </source>
</reference>
<keyword evidence="1" id="KW-1133">Transmembrane helix</keyword>
<protein>
    <submittedName>
        <fullName evidence="2">PTS sorbitol transporter subunit IIC</fullName>
    </submittedName>
    <submittedName>
        <fullName evidence="3">PTS system glucitol/sorbitol-specific EIIC component</fullName>
    </submittedName>
</protein>
<keyword evidence="5" id="KW-1185">Reference proteome</keyword>
<dbReference type="EMBL" id="CP043404">
    <property type="protein sequence ID" value="QEK61862.1"/>
    <property type="molecule type" value="Genomic_DNA"/>
</dbReference>
<dbReference type="NCBIfam" id="TIGR00821">
    <property type="entry name" value="EII-GUT"/>
    <property type="match status" value="1"/>
</dbReference>
<evidence type="ECO:0000313" key="5">
    <source>
        <dbReference type="Proteomes" id="UP000325032"/>
    </source>
</evidence>
<gene>
    <name evidence="3" type="primary">srlA</name>
    <name evidence="2" type="ORF">BSA145_15405</name>
    <name evidence="3" type="ORF">FX981_00026</name>
</gene>
<organism evidence="2 4">
    <name type="scientific">Bacillus safensis</name>
    <dbReference type="NCBI Taxonomy" id="561879"/>
    <lineage>
        <taxon>Bacteria</taxon>
        <taxon>Bacillati</taxon>
        <taxon>Bacillota</taxon>
        <taxon>Bacilli</taxon>
        <taxon>Bacillales</taxon>
        <taxon>Bacillaceae</taxon>
        <taxon>Bacillus</taxon>
    </lineage>
</organism>
<dbReference type="AlphaFoldDB" id="A0A0M2EEN3"/>
<dbReference type="PANTHER" id="PTHR40399:SF1">
    <property type="entry name" value="PTS SYSTEM GLUCITOL_SORBITOL-SPECIFIC EIIC COMPONENT"/>
    <property type="match status" value="1"/>
</dbReference>
<name>A0A0M2EEN3_BACIA</name>
<reference evidence="3" key="3">
    <citation type="submission" date="2019-08" db="EMBL/GenBank/DDBJ databases">
        <authorList>
            <person name="Park J.M."/>
            <person name="Hong C.E."/>
            <person name="Jo S.H."/>
        </authorList>
    </citation>
    <scope>NUCLEOTIDE SEQUENCE</scope>
    <source>
        <strain evidence="3">PgKB20</strain>
    </source>
</reference>
<dbReference type="KEGG" id="bsaf:BSL056_07445"/>
<evidence type="ECO:0000313" key="4">
    <source>
        <dbReference type="Proteomes" id="UP000185426"/>
    </source>
</evidence>
<accession>A0A0M2EEN3</accession>
<dbReference type="PATRIC" id="fig|561879.6.peg.214"/>
<evidence type="ECO:0000313" key="3">
    <source>
        <dbReference type="EMBL" id="QEK61862.1"/>
    </source>
</evidence>
<dbReference type="GO" id="GO:0009401">
    <property type="term" value="P:phosphoenolpyruvate-dependent sugar phosphotransferase system"/>
    <property type="evidence" value="ECO:0007669"/>
    <property type="project" value="InterPro"/>
</dbReference>
<dbReference type="PIRSF" id="PIRSF038321">
    <property type="entry name" value="PTS_glc_srb_IIC"/>
    <property type="match status" value="1"/>
</dbReference>
<dbReference type="PROSITE" id="PS51107">
    <property type="entry name" value="PTS_EIIC_TYPE_5"/>
    <property type="match status" value="1"/>
</dbReference>
<dbReference type="Pfam" id="PF03608">
    <property type="entry name" value="EII-GUT"/>
    <property type="match status" value="1"/>
</dbReference>
<proteinExistence type="predicted"/>
<evidence type="ECO:0000313" key="2">
    <source>
        <dbReference type="EMBL" id="APT47125.1"/>
    </source>
</evidence>
<evidence type="ECO:0000256" key="1">
    <source>
        <dbReference type="SAM" id="Phobius"/>
    </source>
</evidence>
<sequence>MEWIQWFGEHFIGMFEAGGKQFMGLITGIVPTLVVLLTFTYAVMKFIGEERVNRAIQFAAKYTILRYTLMPILSVLILTNPMAYTFGRFLPEKQKPAFYDSAVSFVHPVTSLFPYANAGELFVYLGIANGIKEAGYSMSELAVRYFLVGIVVILLRGIITEWITKYLAGKMKANSQ</sequence>
<feature type="transmembrane region" description="Helical" evidence="1">
    <location>
        <begin position="142"/>
        <end position="163"/>
    </location>
</feature>
<dbReference type="PANTHER" id="PTHR40399">
    <property type="entry name" value="PTS SYSTEM GLUCITOL/SORBITOL-SPECIFIC EIIC COMPONENT"/>
    <property type="match status" value="1"/>
</dbReference>
<dbReference type="Proteomes" id="UP000185426">
    <property type="component" value="Chromosome"/>
</dbReference>
<dbReference type="InterPro" id="IPR004699">
    <property type="entry name" value="PTS_IID_sorb"/>
</dbReference>